<name>A0A0V8GCG8_9BACL</name>
<proteinExistence type="predicted"/>
<dbReference type="OrthoDB" id="2449996at2"/>
<dbReference type="Pfam" id="PF09946">
    <property type="entry name" value="DUF2178"/>
    <property type="match status" value="1"/>
</dbReference>
<keyword evidence="1" id="KW-0472">Membrane</keyword>
<reference evidence="2 3" key="1">
    <citation type="journal article" date="2015" name="Int. J. Syst. Evol. Microbiol.">
        <title>Exiguobacterium enclense sp. nov., isolated from sediment.</title>
        <authorList>
            <person name="Dastager S.G."/>
            <person name="Mawlankar R."/>
            <person name="Sonalkar V.V."/>
            <person name="Thorat M.N."/>
            <person name="Mual P."/>
            <person name="Verma A."/>
            <person name="Krishnamurthi S."/>
            <person name="Tang S.K."/>
            <person name="Li W.J."/>
        </authorList>
    </citation>
    <scope>NUCLEOTIDE SEQUENCE [LARGE SCALE GENOMIC DNA]</scope>
    <source>
        <strain evidence="2 3">NIO-1109</strain>
    </source>
</reference>
<feature type="transmembrane region" description="Helical" evidence="1">
    <location>
        <begin position="128"/>
        <end position="149"/>
    </location>
</feature>
<dbReference type="EMBL" id="LNQL01000006">
    <property type="protein sequence ID" value="KSU47925.1"/>
    <property type="molecule type" value="Genomic_DNA"/>
</dbReference>
<sequence length="153" mass="17116">MKRVVTQSLLNCCLYFLAAYLISAIHANLQLFQDDPVSGTGLSLELNLMSVLPVLVIAIILSIVSYFLREDRSRSFATAEFSDSDEREALITGKATRAAYVAFMISLPVLMIAFLFEQPLLQLYPAFPFYAIALVLSIGTLTYMSAWIVHVRR</sequence>
<evidence type="ECO:0000256" key="1">
    <source>
        <dbReference type="SAM" id="Phobius"/>
    </source>
</evidence>
<feature type="transmembrane region" description="Helical" evidence="1">
    <location>
        <begin position="98"/>
        <end position="116"/>
    </location>
</feature>
<dbReference type="AlphaFoldDB" id="A0A0V8GCG8"/>
<organism evidence="2 3">
    <name type="scientific">Exiguobacterium indicum</name>
    <dbReference type="NCBI Taxonomy" id="296995"/>
    <lineage>
        <taxon>Bacteria</taxon>
        <taxon>Bacillati</taxon>
        <taxon>Bacillota</taxon>
        <taxon>Bacilli</taxon>
        <taxon>Bacillales</taxon>
        <taxon>Bacillales Family XII. Incertae Sedis</taxon>
        <taxon>Exiguobacterium</taxon>
    </lineage>
</organism>
<accession>A0A0V8GCG8</accession>
<protein>
    <recommendedName>
        <fullName evidence="4">DUF2178 domain-containing protein</fullName>
    </recommendedName>
</protein>
<evidence type="ECO:0000313" key="3">
    <source>
        <dbReference type="Proteomes" id="UP000053797"/>
    </source>
</evidence>
<dbReference type="RefSeq" id="WP_058265924.1">
    <property type="nucleotide sequence ID" value="NZ_FMYN01000006.1"/>
</dbReference>
<comment type="caution">
    <text evidence="2">The sequence shown here is derived from an EMBL/GenBank/DDBJ whole genome shotgun (WGS) entry which is preliminary data.</text>
</comment>
<feature type="transmembrane region" description="Helical" evidence="1">
    <location>
        <begin position="12"/>
        <end position="29"/>
    </location>
</feature>
<evidence type="ECO:0000313" key="2">
    <source>
        <dbReference type="EMBL" id="KSU47925.1"/>
    </source>
</evidence>
<gene>
    <name evidence="2" type="ORF">AS033_14805</name>
</gene>
<keyword evidence="1" id="KW-1133">Transmembrane helix</keyword>
<feature type="transmembrane region" description="Helical" evidence="1">
    <location>
        <begin position="49"/>
        <end position="68"/>
    </location>
</feature>
<evidence type="ECO:0008006" key="4">
    <source>
        <dbReference type="Google" id="ProtNLM"/>
    </source>
</evidence>
<keyword evidence="1" id="KW-0812">Transmembrane</keyword>
<dbReference type="InterPro" id="IPR019235">
    <property type="entry name" value="DUF2178_TM"/>
</dbReference>
<dbReference type="Proteomes" id="UP000053797">
    <property type="component" value="Unassembled WGS sequence"/>
</dbReference>